<keyword evidence="4" id="KW-1185">Reference proteome</keyword>
<feature type="compositionally biased region" description="Polar residues" evidence="1">
    <location>
        <begin position="15"/>
        <end position="26"/>
    </location>
</feature>
<protein>
    <submittedName>
        <fullName evidence="3">Uncharacterized protein</fullName>
    </submittedName>
</protein>
<feature type="region of interest" description="Disordered" evidence="1">
    <location>
        <begin position="1"/>
        <end position="51"/>
    </location>
</feature>
<sequence length="586" mass="67127">MSPSRGCRLRKETNPDTSSSCRPSSLYNNKNKNNTNKNNNNNNNYNYNNNNHNHNNNSILWRGLYLLSFCSLATASNNSVADGSGIRPPWYFDCSNHPEWTAFRERFADFRKLFASPYRDEELVLQEVQTLLHEANNLGRRYEATFVKYASDWQVFHLCTPERLDEIDQDLQDNFCFYGFATVQWLGIFGQQHFGAVPGMAEWAHNARGFLNDASKFNAMHYLESSGWPVKLVELAKSLGTHFLGHSEYRPSRDAGLPLALAGPGVVSRRSPEHTRARGVRKLKAVAITYHTALIREPLSLWLRVLSHRFEVDTAVHVLDATAKTAEDVERLHSHCRFIDGAWCLSDPRLLRLNEFFEDTTLACHKGDHKTRHHFISSTEAYYKLFVELMGDDPELRSADLFMCGEPVYFCRLLSYFGVPVIGYISTPISVYVNSEDRPLWYQQFYEMAMDPRHIFVATTPIFAEWVAYATGVSLPVVRPVTTYTEASYWPVRSREVLMLRTVSLFWDSECILNHYAVEADKVGFGTDKGKLSFVESTSLSGTQRVGYSAFAEFLAAVIFPYAFSQFWFYELYSMGMPIYMPSPET</sequence>
<feature type="transmembrane region" description="Helical" evidence="2">
    <location>
        <begin position="546"/>
        <end position="570"/>
    </location>
</feature>
<keyword evidence="2" id="KW-0472">Membrane</keyword>
<evidence type="ECO:0000256" key="2">
    <source>
        <dbReference type="SAM" id="Phobius"/>
    </source>
</evidence>
<comment type="caution">
    <text evidence="3">The sequence shown here is derived from an EMBL/GenBank/DDBJ whole genome shotgun (WGS) entry which is preliminary data.</text>
</comment>
<feature type="compositionally biased region" description="Low complexity" evidence="1">
    <location>
        <begin position="27"/>
        <end position="51"/>
    </location>
</feature>
<accession>A0A813ESF5</accession>
<reference evidence="3" key="1">
    <citation type="submission" date="2021-02" db="EMBL/GenBank/DDBJ databases">
        <authorList>
            <person name="Dougan E. K."/>
            <person name="Rhodes N."/>
            <person name="Thang M."/>
            <person name="Chan C."/>
        </authorList>
    </citation>
    <scope>NUCLEOTIDE SEQUENCE</scope>
</reference>
<gene>
    <name evidence="3" type="ORF">PGLA1383_LOCUS19537</name>
</gene>
<evidence type="ECO:0000256" key="1">
    <source>
        <dbReference type="SAM" id="MobiDB-lite"/>
    </source>
</evidence>
<dbReference type="AlphaFoldDB" id="A0A813ESF5"/>
<evidence type="ECO:0000313" key="4">
    <source>
        <dbReference type="Proteomes" id="UP000654075"/>
    </source>
</evidence>
<name>A0A813ESF5_POLGL</name>
<dbReference type="Proteomes" id="UP000654075">
    <property type="component" value="Unassembled WGS sequence"/>
</dbReference>
<proteinExistence type="predicted"/>
<dbReference type="PANTHER" id="PTHR16148">
    <property type="entry name" value="NF-KAPPA-B-REPRESSING FACTOR-RELATED"/>
    <property type="match status" value="1"/>
</dbReference>
<organism evidence="3 4">
    <name type="scientific">Polarella glacialis</name>
    <name type="common">Dinoflagellate</name>
    <dbReference type="NCBI Taxonomy" id="89957"/>
    <lineage>
        <taxon>Eukaryota</taxon>
        <taxon>Sar</taxon>
        <taxon>Alveolata</taxon>
        <taxon>Dinophyceae</taxon>
        <taxon>Suessiales</taxon>
        <taxon>Suessiaceae</taxon>
        <taxon>Polarella</taxon>
    </lineage>
</organism>
<evidence type="ECO:0000313" key="3">
    <source>
        <dbReference type="EMBL" id="CAE8601242.1"/>
    </source>
</evidence>
<keyword evidence="2" id="KW-0812">Transmembrane</keyword>
<keyword evidence="2" id="KW-1133">Transmembrane helix</keyword>
<dbReference type="PANTHER" id="PTHR16148:SF14">
    <property type="entry name" value="MYND-TYPE DOMAIN-CONTAINING PROTEIN"/>
    <property type="match status" value="1"/>
</dbReference>
<dbReference type="OrthoDB" id="1470350at2759"/>
<dbReference type="EMBL" id="CAJNNV010012941">
    <property type="protein sequence ID" value="CAE8601242.1"/>
    <property type="molecule type" value="Genomic_DNA"/>
</dbReference>